<gene>
    <name evidence="2" type="ORF">BDD21_1683</name>
</gene>
<accession>A0A495V6Z5</accession>
<dbReference type="InterPro" id="IPR001501">
    <property type="entry name" value="Ni-dep_hyd_lsu"/>
</dbReference>
<keyword evidence="1" id="KW-0460">Magnesium</keyword>
<dbReference type="GO" id="GO:0016151">
    <property type="term" value="F:nickel cation binding"/>
    <property type="evidence" value="ECO:0007669"/>
    <property type="project" value="InterPro"/>
</dbReference>
<evidence type="ECO:0000313" key="3">
    <source>
        <dbReference type="Proteomes" id="UP000274556"/>
    </source>
</evidence>
<dbReference type="Proteomes" id="UP000274556">
    <property type="component" value="Unassembled WGS sequence"/>
</dbReference>
<dbReference type="PANTHER" id="PTHR42958">
    <property type="entry name" value="HYDROGENASE-2 LARGE CHAIN"/>
    <property type="match status" value="1"/>
</dbReference>
<evidence type="ECO:0000313" key="2">
    <source>
        <dbReference type="EMBL" id="RKT44305.1"/>
    </source>
</evidence>
<dbReference type="Pfam" id="PF00374">
    <property type="entry name" value="NiFeSe_Hases"/>
    <property type="match status" value="1"/>
</dbReference>
<dbReference type="Gene3D" id="1.10.645.10">
    <property type="entry name" value="Cytochrome-c3 Hydrogenase, chain B"/>
    <property type="match status" value="1"/>
</dbReference>
<comment type="caution">
    <text evidence="2">The sequence shown here is derived from an EMBL/GenBank/DDBJ whole genome shotgun (WGS) entry which is preliminary data.</text>
</comment>
<keyword evidence="1" id="KW-0479">Metal-binding</keyword>
<sequence length="391" mass="41358">MSDPGGSLDIQLTPSSGGLVCTIGSTRPVAAASAFIGRSPEETTARLPLLFSICARAQAGACAAAFEHASGWVASPILRGRREAAIAAETIREHLWRILLDWPPILGESPSRDDMAAVLALSNRILARIDPAGDLFRAGASAAAGQAPAPAPAPGLDVLLTDLTDLLTHKVLGVSPEHWLSLIGDPSGFARWCRATETVAARLLRSLLESGEASLGQTPITALPRLSAEDLIARMSAPDWADFVARPTWQGQPRETSPFTRVNPLPLIEVYGTGLLVRLAAQLTEVATGLRLLGGNVSGRAVPAAPSAEGNGIGLGRVFAARGLLAHFVHVEDGRVREYRILAPTEWNFHPRGVVARALESLPPGPEEQLRRQAELLITAIDPCVAFKLTC</sequence>
<dbReference type="OrthoDB" id="9157196at2"/>
<feature type="binding site" evidence="1">
    <location>
        <position position="341"/>
    </location>
    <ligand>
        <name>Mg(2+)</name>
        <dbReference type="ChEBI" id="CHEBI:18420"/>
    </ligand>
</feature>
<dbReference type="RefSeq" id="WP_120796758.1">
    <property type="nucleotide sequence ID" value="NZ_RBXL01000001.1"/>
</dbReference>
<dbReference type="InterPro" id="IPR050867">
    <property type="entry name" value="NiFe/NiFeSe_hydrgnase_LSU"/>
</dbReference>
<name>A0A495V6Z5_9GAMM</name>
<organism evidence="2 3">
    <name type="scientific">Thiocapsa rosea</name>
    <dbReference type="NCBI Taxonomy" id="69360"/>
    <lineage>
        <taxon>Bacteria</taxon>
        <taxon>Pseudomonadati</taxon>
        <taxon>Pseudomonadota</taxon>
        <taxon>Gammaproteobacteria</taxon>
        <taxon>Chromatiales</taxon>
        <taxon>Chromatiaceae</taxon>
        <taxon>Thiocapsa</taxon>
    </lineage>
</organism>
<comment type="cofactor">
    <cofactor evidence="1">
        <name>Ni(2+)</name>
        <dbReference type="ChEBI" id="CHEBI:49786"/>
    </cofactor>
</comment>
<dbReference type="InterPro" id="IPR029014">
    <property type="entry name" value="NiFe-Hase_large"/>
</dbReference>
<reference evidence="2 3" key="1">
    <citation type="submission" date="2018-10" db="EMBL/GenBank/DDBJ databases">
        <title>Genomic Encyclopedia of Archaeal and Bacterial Type Strains, Phase II (KMG-II): from individual species to whole genera.</title>
        <authorList>
            <person name="Goeker M."/>
        </authorList>
    </citation>
    <scope>NUCLEOTIDE SEQUENCE [LARGE SCALE GENOMIC DNA]</scope>
    <source>
        <strain evidence="2 3">DSM 235</strain>
    </source>
</reference>
<dbReference type="SUPFAM" id="SSF56762">
    <property type="entry name" value="HydB/Nqo4-like"/>
    <property type="match status" value="1"/>
</dbReference>
<feature type="binding site" evidence="1">
    <location>
        <position position="384"/>
    </location>
    <ligand>
        <name>Ni(2+)</name>
        <dbReference type="ChEBI" id="CHEBI:49786"/>
    </ligand>
</feature>
<protein>
    <submittedName>
        <fullName evidence="2">Coenzyme F420-reducing hydrogenase alpha subunit</fullName>
    </submittedName>
</protein>
<dbReference type="EMBL" id="RBXL01000001">
    <property type="protein sequence ID" value="RKT44305.1"/>
    <property type="molecule type" value="Genomic_DNA"/>
</dbReference>
<dbReference type="AlphaFoldDB" id="A0A495V6Z5"/>
<dbReference type="PANTHER" id="PTHR42958:SF4">
    <property type="entry name" value="HYDROGENASE EXPRESSION_FORMATION PROTEIN HUPK"/>
    <property type="match status" value="1"/>
</dbReference>
<keyword evidence="3" id="KW-1185">Reference proteome</keyword>
<keyword evidence="1" id="KW-0533">Nickel</keyword>
<evidence type="ECO:0000256" key="1">
    <source>
        <dbReference type="PIRSR" id="PIRSR601501-1"/>
    </source>
</evidence>
<proteinExistence type="predicted"/>